<comment type="subcellular location">
    <subcellularLocation>
        <location evidence="1">Nucleus</location>
    </subcellularLocation>
</comment>
<feature type="region of interest" description="Disordered" evidence="3">
    <location>
        <begin position="224"/>
        <end position="257"/>
    </location>
</feature>
<dbReference type="PANTHER" id="PTHR31319">
    <property type="entry name" value="ZINC FINGER PROTEIN CONSTANS-LIKE 4"/>
    <property type="match status" value="1"/>
</dbReference>
<organism evidence="5 6">
    <name type="scientific">Nitzschia inconspicua</name>
    <dbReference type="NCBI Taxonomy" id="303405"/>
    <lineage>
        <taxon>Eukaryota</taxon>
        <taxon>Sar</taxon>
        <taxon>Stramenopiles</taxon>
        <taxon>Ochrophyta</taxon>
        <taxon>Bacillariophyta</taxon>
        <taxon>Bacillariophyceae</taxon>
        <taxon>Bacillariophycidae</taxon>
        <taxon>Bacillariales</taxon>
        <taxon>Bacillariaceae</taxon>
        <taxon>Nitzschia</taxon>
    </lineage>
</organism>
<accession>A0A9K3KTS1</accession>
<feature type="region of interest" description="Disordered" evidence="3">
    <location>
        <begin position="89"/>
        <end position="116"/>
    </location>
</feature>
<dbReference type="InterPro" id="IPR045281">
    <property type="entry name" value="CONSTANS-like"/>
</dbReference>
<evidence type="ECO:0000256" key="3">
    <source>
        <dbReference type="SAM" id="MobiDB-lite"/>
    </source>
</evidence>
<dbReference type="PANTHER" id="PTHR31319:SF77">
    <property type="entry name" value="ZINC FINGER PROTEIN CONSTANS-LIKE 4"/>
    <property type="match status" value="1"/>
</dbReference>
<protein>
    <submittedName>
        <fullName evidence="5">CCT motif-containing protein</fullName>
    </submittedName>
</protein>
<dbReference type="GO" id="GO:0005634">
    <property type="term" value="C:nucleus"/>
    <property type="evidence" value="ECO:0007669"/>
    <property type="project" value="UniProtKB-SubCell"/>
</dbReference>
<evidence type="ECO:0000256" key="2">
    <source>
        <dbReference type="ARBA" id="ARBA00023242"/>
    </source>
</evidence>
<dbReference type="EMBL" id="JAGRRH010000019">
    <property type="protein sequence ID" value="KAG7349401.1"/>
    <property type="molecule type" value="Genomic_DNA"/>
</dbReference>
<dbReference type="OrthoDB" id="153872at2759"/>
<evidence type="ECO:0000313" key="5">
    <source>
        <dbReference type="EMBL" id="KAG7349401.1"/>
    </source>
</evidence>
<evidence type="ECO:0000256" key="1">
    <source>
        <dbReference type="ARBA" id="ARBA00004123"/>
    </source>
</evidence>
<reference evidence="5" key="2">
    <citation type="submission" date="2021-04" db="EMBL/GenBank/DDBJ databases">
        <authorList>
            <person name="Podell S."/>
        </authorList>
    </citation>
    <scope>NUCLEOTIDE SEQUENCE</scope>
    <source>
        <strain evidence="5">Hildebrandi</strain>
    </source>
</reference>
<feature type="region of interest" description="Disordered" evidence="3">
    <location>
        <begin position="169"/>
        <end position="201"/>
    </location>
</feature>
<feature type="domain" description="CCT" evidence="4">
    <location>
        <begin position="311"/>
        <end position="353"/>
    </location>
</feature>
<dbReference type="AlphaFoldDB" id="A0A9K3KTS1"/>
<dbReference type="Proteomes" id="UP000693970">
    <property type="component" value="Unassembled WGS sequence"/>
</dbReference>
<dbReference type="Pfam" id="PF06203">
    <property type="entry name" value="CCT"/>
    <property type="match status" value="1"/>
</dbReference>
<keyword evidence="6" id="KW-1185">Reference proteome</keyword>
<dbReference type="InterPro" id="IPR010402">
    <property type="entry name" value="CCT_domain"/>
</dbReference>
<comment type="caution">
    <text evidence="5">The sequence shown here is derived from an EMBL/GenBank/DDBJ whole genome shotgun (WGS) entry which is preliminary data.</text>
</comment>
<reference evidence="5" key="1">
    <citation type="journal article" date="2021" name="Sci. Rep.">
        <title>Diploid genomic architecture of Nitzschia inconspicua, an elite biomass production diatom.</title>
        <authorList>
            <person name="Oliver A."/>
            <person name="Podell S."/>
            <person name="Pinowska A."/>
            <person name="Traller J.C."/>
            <person name="Smith S.R."/>
            <person name="McClure R."/>
            <person name="Beliaev A."/>
            <person name="Bohutskyi P."/>
            <person name="Hill E.A."/>
            <person name="Rabines A."/>
            <person name="Zheng H."/>
            <person name="Allen L.Z."/>
            <person name="Kuo A."/>
            <person name="Grigoriev I.V."/>
            <person name="Allen A.E."/>
            <person name="Hazlebeck D."/>
            <person name="Allen E.E."/>
        </authorList>
    </citation>
    <scope>NUCLEOTIDE SEQUENCE</scope>
    <source>
        <strain evidence="5">Hildebrandi</strain>
    </source>
</reference>
<keyword evidence="2" id="KW-0539">Nucleus</keyword>
<feature type="compositionally biased region" description="Acidic residues" evidence="3">
    <location>
        <begin position="234"/>
        <end position="257"/>
    </location>
</feature>
<gene>
    <name evidence="5" type="ORF">IV203_011998</name>
</gene>
<proteinExistence type="predicted"/>
<sequence>MPKKQLQSIIDMANATYAMPLNTHSTLTKHSLFASSSVVPSETNSMMSLDDRLDAARSLLGISPCSVADTSVAAPTFGGRAMAKPSTTTFSSFQMGGETTDSGSNNRVSVSSARPRSNSAGLEALAFLASQESAKATGTPVTHTLVQQPRLVPPPHLQKPSLQLNNVCITSSSDDDSEAMPPPPPRTFTRRRSVSNPEGMEKYNTSFRLSLVLPASILEEELAEASAAMKAKEEEEDEEEEYEEDDNDKEEEEGLDQEELLRRARSRLLEDLSQGNLNGEKGVLTMPHSLAKYKEVYNKNGRIGIYTPAERAAIIARFQSKRSRRVWNKKIRYNCRKNLADRRLRVKGRFVKRSSLDAQLNEDQTAMTTFTMKEKATTVTFAPETKGAEDDHMPDVNDPDAGFCPTDDQPFRRLRRHTIT</sequence>
<dbReference type="PROSITE" id="PS51017">
    <property type="entry name" value="CCT"/>
    <property type="match status" value="1"/>
</dbReference>
<name>A0A9K3KTS1_9STRA</name>
<evidence type="ECO:0000313" key="6">
    <source>
        <dbReference type="Proteomes" id="UP000693970"/>
    </source>
</evidence>
<evidence type="ECO:0000259" key="4">
    <source>
        <dbReference type="PROSITE" id="PS51017"/>
    </source>
</evidence>